<dbReference type="Proteomes" id="UP001597041">
    <property type="component" value="Unassembled WGS sequence"/>
</dbReference>
<comment type="caution">
    <text evidence="2">The sequence shown here is derived from an EMBL/GenBank/DDBJ whole genome shotgun (WGS) entry which is preliminary data.</text>
</comment>
<evidence type="ECO:0000313" key="3">
    <source>
        <dbReference type="Proteomes" id="UP001597041"/>
    </source>
</evidence>
<dbReference type="SUPFAM" id="SSF55031">
    <property type="entry name" value="Bacterial exopeptidase dimerisation domain"/>
    <property type="match status" value="1"/>
</dbReference>
<evidence type="ECO:0000259" key="1">
    <source>
        <dbReference type="Pfam" id="PF07687"/>
    </source>
</evidence>
<sequence length="407" mass="44794">MNIKAASLFEMLILWRRHLHEHPELSFEETETAKFVAAELLKIENISVERNIGGNGVVATLTTGEGPTIALRADMDALPIQEKNHHSFVSKHDGVMHACGHDAHTAMLLGAVHILAEQFREGQLTGTVKFIFQPAEESTDRHGLSGAPYMIQAGAIQDVDAIIALHVCPWHPVGTVQMNNGFSMANVDVFEATIRGSGGHGGYPHLARDPLWMLGLVLQSFYGTVGRRISPLDVVAASIGKIEAGSVSNVIPSEVSIEGTLRSYTPETREKLEAEVKNIFRVVETFGGSFEFELKKGEPALNNHLKVNTLIEEAIRELYPNIKIHWGPFGMGGEDFGYMTEQIPGAMFFLGCSLEDGLNRDLHTPIFDMDERCLPLGTDIFVATVNKFLNHIELPQPLKRHSMEKGA</sequence>
<evidence type="ECO:0000313" key="2">
    <source>
        <dbReference type="EMBL" id="MFD1066807.1"/>
    </source>
</evidence>
<feature type="domain" description="Peptidase M20 dimerisation" evidence="1">
    <location>
        <begin position="190"/>
        <end position="281"/>
    </location>
</feature>
<dbReference type="InterPro" id="IPR011650">
    <property type="entry name" value="Peptidase_M20_dimer"/>
</dbReference>
<reference evidence="3" key="1">
    <citation type="journal article" date="2019" name="Int. J. Syst. Evol. Microbiol.">
        <title>The Global Catalogue of Microorganisms (GCM) 10K type strain sequencing project: providing services to taxonomists for standard genome sequencing and annotation.</title>
        <authorList>
            <consortium name="The Broad Institute Genomics Platform"/>
            <consortium name="The Broad Institute Genome Sequencing Center for Infectious Disease"/>
            <person name="Wu L."/>
            <person name="Ma J."/>
        </authorList>
    </citation>
    <scope>NUCLEOTIDE SEQUENCE [LARGE SCALE GENOMIC DNA]</scope>
    <source>
        <strain evidence="3">CCUG 56608</strain>
    </source>
</reference>
<dbReference type="Gene3D" id="3.30.70.360">
    <property type="match status" value="1"/>
</dbReference>
<accession>A0ABW3NGH3</accession>
<organism evidence="2 3">
    <name type="scientific">Oceanobacillus locisalsi</name>
    <dbReference type="NCBI Taxonomy" id="546107"/>
    <lineage>
        <taxon>Bacteria</taxon>
        <taxon>Bacillati</taxon>
        <taxon>Bacillota</taxon>
        <taxon>Bacilli</taxon>
        <taxon>Bacillales</taxon>
        <taxon>Bacillaceae</taxon>
        <taxon>Oceanobacillus</taxon>
    </lineage>
</organism>
<dbReference type="RefSeq" id="WP_379592474.1">
    <property type="nucleotide sequence ID" value="NZ_JBHTKK010000014.1"/>
</dbReference>
<dbReference type="NCBIfam" id="TIGR01891">
    <property type="entry name" value="amidohydrolases"/>
    <property type="match status" value="1"/>
</dbReference>
<dbReference type="Pfam" id="PF07687">
    <property type="entry name" value="M20_dimer"/>
    <property type="match status" value="1"/>
</dbReference>
<dbReference type="PANTHER" id="PTHR11014:SF63">
    <property type="entry name" value="METALLOPEPTIDASE, PUTATIVE (AFU_ORTHOLOGUE AFUA_6G09600)-RELATED"/>
    <property type="match status" value="1"/>
</dbReference>
<protein>
    <submittedName>
        <fullName evidence="2">M20 family metallopeptidase</fullName>
    </submittedName>
</protein>
<keyword evidence="3" id="KW-1185">Reference proteome</keyword>
<dbReference type="InterPro" id="IPR036264">
    <property type="entry name" value="Bact_exopeptidase_dim_dom"/>
</dbReference>
<dbReference type="PIRSF" id="PIRSF005962">
    <property type="entry name" value="Pept_M20D_amidohydro"/>
    <property type="match status" value="1"/>
</dbReference>
<name>A0ABW3NGH3_9BACI</name>
<proteinExistence type="predicted"/>
<dbReference type="InterPro" id="IPR002933">
    <property type="entry name" value="Peptidase_M20"/>
</dbReference>
<dbReference type="InterPro" id="IPR017439">
    <property type="entry name" value="Amidohydrolase"/>
</dbReference>
<dbReference type="Gene3D" id="3.40.630.10">
    <property type="entry name" value="Zn peptidases"/>
    <property type="match status" value="1"/>
</dbReference>
<dbReference type="PANTHER" id="PTHR11014">
    <property type="entry name" value="PEPTIDASE M20 FAMILY MEMBER"/>
    <property type="match status" value="1"/>
</dbReference>
<dbReference type="EMBL" id="JBHTKK010000014">
    <property type="protein sequence ID" value="MFD1066807.1"/>
    <property type="molecule type" value="Genomic_DNA"/>
</dbReference>
<gene>
    <name evidence="2" type="ORF">ACFQ19_12285</name>
</gene>
<dbReference type="SUPFAM" id="SSF53187">
    <property type="entry name" value="Zn-dependent exopeptidases"/>
    <property type="match status" value="1"/>
</dbReference>
<dbReference type="Pfam" id="PF01546">
    <property type="entry name" value="Peptidase_M20"/>
    <property type="match status" value="1"/>
</dbReference>